<gene>
    <name evidence="1" type="ORF">RTSSTS7063_01843</name>
</gene>
<dbReference type="AlphaFoldDB" id="A0A564U0F6"/>
<accession>A0A564U0F6</accession>
<organism evidence="1 2">
    <name type="scientific">[Ruminococcus] torques</name>
    <dbReference type="NCBI Taxonomy" id="33039"/>
    <lineage>
        <taxon>Bacteria</taxon>
        <taxon>Bacillati</taxon>
        <taxon>Bacillota</taxon>
        <taxon>Clostridia</taxon>
        <taxon>Lachnospirales</taxon>
        <taxon>Lachnospiraceae</taxon>
        <taxon>Mediterraneibacter</taxon>
    </lineage>
</organism>
<dbReference type="EMBL" id="CABHNA010000061">
    <property type="protein sequence ID" value="VUX12933.1"/>
    <property type="molecule type" value="Genomic_DNA"/>
</dbReference>
<proteinExistence type="predicted"/>
<evidence type="ECO:0000313" key="2">
    <source>
        <dbReference type="Proteomes" id="UP000363661"/>
    </source>
</evidence>
<dbReference type="Proteomes" id="UP000363661">
    <property type="component" value="Unassembled WGS sequence"/>
</dbReference>
<evidence type="ECO:0000313" key="1">
    <source>
        <dbReference type="EMBL" id="VUX12933.1"/>
    </source>
</evidence>
<name>A0A564U0F6_9FIRM</name>
<reference evidence="1 2" key="1">
    <citation type="submission" date="2019-07" db="EMBL/GenBank/DDBJ databases">
        <authorList>
            <person name="Hibberd C M."/>
            <person name="Gehrig L. J."/>
            <person name="Chang H.-W."/>
            <person name="Venkatesh S."/>
        </authorList>
    </citation>
    <scope>NUCLEOTIDE SEQUENCE [LARGE SCALE GENOMIC DNA]</scope>
    <source>
        <strain evidence="1">Ruminococcus_torques_SSTS_Bg7063</strain>
    </source>
</reference>
<keyword evidence="2" id="KW-1185">Reference proteome</keyword>
<sequence>MMKNRIVVKEKSTNKNRTFVLFSCVNLYTFKNLFDIIGTVTRTNSKNMTGPEVSIFRYFRVLFYPQKSVFPQGYYVM</sequence>
<protein>
    <submittedName>
        <fullName evidence="1">Uncharacterized protein</fullName>
    </submittedName>
</protein>